<dbReference type="Proteomes" id="UP000644147">
    <property type="component" value="Unassembled WGS sequence"/>
</dbReference>
<keyword evidence="2" id="KW-0732">Signal</keyword>
<name>A0ABS1C1B5_9BACT</name>
<dbReference type="EMBL" id="JAEHFX010000004">
    <property type="protein sequence ID" value="MBK0403197.1"/>
    <property type="molecule type" value="Genomic_DNA"/>
</dbReference>
<gene>
    <name evidence="4" type="ORF">I5M27_09385</name>
</gene>
<organism evidence="4 5">
    <name type="scientific">Adhaeribacter terrigena</name>
    <dbReference type="NCBI Taxonomy" id="2793070"/>
    <lineage>
        <taxon>Bacteria</taxon>
        <taxon>Pseudomonadati</taxon>
        <taxon>Bacteroidota</taxon>
        <taxon>Cytophagia</taxon>
        <taxon>Cytophagales</taxon>
        <taxon>Hymenobacteraceae</taxon>
        <taxon>Adhaeribacter</taxon>
    </lineage>
</organism>
<feature type="chain" id="PRO_5047367511" evidence="2">
    <location>
        <begin position="20"/>
        <end position="214"/>
    </location>
</feature>
<dbReference type="PROSITE" id="PS51257">
    <property type="entry name" value="PROKAR_LIPOPROTEIN"/>
    <property type="match status" value="1"/>
</dbReference>
<feature type="domain" description="DUF4142" evidence="3">
    <location>
        <begin position="72"/>
        <end position="206"/>
    </location>
</feature>
<dbReference type="InterPro" id="IPR025419">
    <property type="entry name" value="DUF4142"/>
</dbReference>
<dbReference type="InterPro" id="IPR012347">
    <property type="entry name" value="Ferritin-like"/>
</dbReference>
<dbReference type="Gene3D" id="1.20.1260.10">
    <property type="match status" value="1"/>
</dbReference>
<protein>
    <submittedName>
        <fullName evidence="4">DUF4142 domain-containing protein</fullName>
    </submittedName>
</protein>
<feature type="region of interest" description="Disordered" evidence="1">
    <location>
        <begin position="24"/>
        <end position="47"/>
    </location>
</feature>
<dbReference type="PANTHER" id="PTHR38593">
    <property type="entry name" value="BLR2558 PROTEIN"/>
    <property type="match status" value="1"/>
</dbReference>
<dbReference type="Pfam" id="PF13628">
    <property type="entry name" value="DUF4142"/>
    <property type="match status" value="1"/>
</dbReference>
<reference evidence="4 5" key="1">
    <citation type="submission" date="2020-12" db="EMBL/GenBank/DDBJ databases">
        <title>Bacterial novel species Adhaeribacter sp. BT258 isolated from soil.</title>
        <authorList>
            <person name="Jung H.-Y."/>
        </authorList>
    </citation>
    <scope>NUCLEOTIDE SEQUENCE [LARGE SCALE GENOMIC DNA]</scope>
    <source>
        <strain evidence="4 5">BT258</strain>
    </source>
</reference>
<keyword evidence="5" id="KW-1185">Reference proteome</keyword>
<comment type="caution">
    <text evidence="4">The sequence shown here is derived from an EMBL/GenBank/DDBJ whole genome shotgun (WGS) entry which is preliminary data.</text>
</comment>
<evidence type="ECO:0000313" key="5">
    <source>
        <dbReference type="Proteomes" id="UP000644147"/>
    </source>
</evidence>
<evidence type="ECO:0000256" key="2">
    <source>
        <dbReference type="SAM" id="SignalP"/>
    </source>
</evidence>
<accession>A0ABS1C1B5</accession>
<feature type="signal peptide" evidence="2">
    <location>
        <begin position="1"/>
        <end position="19"/>
    </location>
</feature>
<evidence type="ECO:0000256" key="1">
    <source>
        <dbReference type="SAM" id="MobiDB-lite"/>
    </source>
</evidence>
<proteinExistence type="predicted"/>
<sequence length="214" mass="23607">MRKITLNVVLALFVCLLSACESKRETTEETTTTTTTDNEMNDGMADENVGMEMPQDTTSIVTGKPGVPLYNSDAEFVAMAASGGMLEVELGKIAAQKATNAEVKKFGQMMSSDHSKANDELKTLASKKGWVRPASMLPDHQKTYDRLSKLSGKDFDRDYMAEMVLDHETDVAMFEQATQKATDPDLKAWTSKTLPTLRAHLDRARTINSSVSRM</sequence>
<evidence type="ECO:0000259" key="3">
    <source>
        <dbReference type="Pfam" id="PF13628"/>
    </source>
</evidence>
<dbReference type="PANTHER" id="PTHR38593:SF1">
    <property type="entry name" value="BLR2558 PROTEIN"/>
    <property type="match status" value="1"/>
</dbReference>
<dbReference type="RefSeq" id="WP_200505956.1">
    <property type="nucleotide sequence ID" value="NZ_JAEHFX010000004.1"/>
</dbReference>
<evidence type="ECO:0000313" key="4">
    <source>
        <dbReference type="EMBL" id="MBK0403197.1"/>
    </source>
</evidence>